<name>A0A286H3J5_9ACTN</name>
<dbReference type="PANTHER" id="PTHR42850">
    <property type="entry name" value="METALLOPHOSPHOESTERASE"/>
    <property type="match status" value="1"/>
</dbReference>
<dbReference type="AlphaFoldDB" id="A0A286H3J5"/>
<comment type="similarity">
    <text evidence="1">Belongs to the metallophosphoesterase superfamily. YfcE family.</text>
</comment>
<dbReference type="GO" id="GO:0005737">
    <property type="term" value="C:cytoplasm"/>
    <property type="evidence" value="ECO:0007669"/>
    <property type="project" value="TreeGrafter"/>
</dbReference>
<proteinExistence type="inferred from homology"/>
<dbReference type="InterPro" id="IPR024654">
    <property type="entry name" value="Calcineurin-like_PHP_lpxH"/>
</dbReference>
<dbReference type="PANTHER" id="PTHR42850:SF2">
    <property type="entry name" value="BLL5683 PROTEIN"/>
    <property type="match status" value="1"/>
</dbReference>
<dbReference type="CDD" id="cd00838">
    <property type="entry name" value="MPP_superfamily"/>
    <property type="match status" value="1"/>
</dbReference>
<protein>
    <submittedName>
        <fullName evidence="3">Predicted phosphoesterase</fullName>
    </submittedName>
</protein>
<dbReference type="InterPro" id="IPR011152">
    <property type="entry name" value="Pesterase_MJ0912"/>
</dbReference>
<gene>
    <name evidence="3" type="ORF">SAMN06272739_3532</name>
</gene>
<keyword evidence="4" id="KW-1185">Reference proteome</keyword>
<dbReference type="RefSeq" id="WP_097185227.1">
    <property type="nucleotide sequence ID" value="NZ_OCNK01000004.1"/>
</dbReference>
<feature type="domain" description="Calcineurin-like phosphoesterase" evidence="2">
    <location>
        <begin position="1"/>
        <end position="181"/>
    </location>
</feature>
<dbReference type="PIRSF" id="PIRSF000883">
    <property type="entry name" value="Pesterase_MJ0912"/>
    <property type="match status" value="1"/>
</dbReference>
<dbReference type="OrthoDB" id="9813918at2"/>
<dbReference type="InterPro" id="IPR050126">
    <property type="entry name" value="Ap4A_hydrolase"/>
</dbReference>
<evidence type="ECO:0000256" key="1">
    <source>
        <dbReference type="ARBA" id="ARBA00008950"/>
    </source>
</evidence>
<dbReference type="Pfam" id="PF12850">
    <property type="entry name" value="Metallophos_2"/>
    <property type="match status" value="1"/>
</dbReference>
<evidence type="ECO:0000259" key="2">
    <source>
        <dbReference type="Pfam" id="PF12850"/>
    </source>
</evidence>
<evidence type="ECO:0000313" key="4">
    <source>
        <dbReference type="Proteomes" id="UP000219482"/>
    </source>
</evidence>
<dbReference type="SUPFAM" id="SSF56300">
    <property type="entry name" value="Metallo-dependent phosphatases"/>
    <property type="match status" value="1"/>
</dbReference>
<sequence>MRIAALSDVHGNLLALEAVLADIATRSVDLTVDLGDLLSGAVRPRETADRLMALDLPTVAGNHERQLLTYDRARMGASDRLAHDTIDDSHRAWLAGLPLTLRPADDVLAFHGSPTDDLVYLLETVEPGGARPATEAEVLQRLGAAADVPLLLCGHTHLQRSMRLPTGALVVNPGSVGWPAYDDDSPHPHVMEAGSPHARYAIADDAGGRWAVEFRSVGYDWERAAADAEANGRPDVAGQLRTGRA</sequence>
<dbReference type="Gene3D" id="3.60.21.10">
    <property type="match status" value="1"/>
</dbReference>
<dbReference type="EMBL" id="OCNK01000004">
    <property type="protein sequence ID" value="SOE02370.1"/>
    <property type="molecule type" value="Genomic_DNA"/>
</dbReference>
<dbReference type="Proteomes" id="UP000219482">
    <property type="component" value="Unassembled WGS sequence"/>
</dbReference>
<evidence type="ECO:0000313" key="3">
    <source>
        <dbReference type="EMBL" id="SOE02370.1"/>
    </source>
</evidence>
<organism evidence="3 4">
    <name type="scientific">Blastococcus haudaquaticus</name>
    <dbReference type="NCBI Taxonomy" id="1938745"/>
    <lineage>
        <taxon>Bacteria</taxon>
        <taxon>Bacillati</taxon>
        <taxon>Actinomycetota</taxon>
        <taxon>Actinomycetes</taxon>
        <taxon>Geodermatophilales</taxon>
        <taxon>Geodermatophilaceae</taxon>
        <taxon>Blastococcus</taxon>
    </lineage>
</organism>
<accession>A0A286H3J5</accession>
<dbReference type="GO" id="GO:0016791">
    <property type="term" value="F:phosphatase activity"/>
    <property type="evidence" value="ECO:0007669"/>
    <property type="project" value="TreeGrafter"/>
</dbReference>
<dbReference type="InterPro" id="IPR029052">
    <property type="entry name" value="Metallo-depent_PP-like"/>
</dbReference>
<reference evidence="4" key="1">
    <citation type="submission" date="2017-09" db="EMBL/GenBank/DDBJ databases">
        <authorList>
            <person name="Varghese N."/>
            <person name="Submissions S."/>
        </authorList>
    </citation>
    <scope>NUCLEOTIDE SEQUENCE [LARGE SCALE GENOMIC DNA]</scope>
    <source>
        <strain evidence="4">DSM 44270</strain>
    </source>
</reference>